<dbReference type="Gene3D" id="1.10.1750.10">
    <property type="match status" value="1"/>
</dbReference>
<proteinExistence type="predicted"/>
<sequence>MPSTARRKDPEFPHHVMCRSISEIRLLKNDNDKIKYLQLMALYCKKFECKVLAYRLMDTHVHIQLDPKGCDISKFMHGVNLCYAQYYNRKYRRHGHVFQNRFHNKVIDIDEYNLTVSAYIHNNPKSLPNYHDCIYTYYFCSYGVYLNHRPDDLGILDTDFILSQFDKNPKVARQIYAEFVTSCNNVIQKQKLFEIIDRYITTEPYEYRSERYIYYRDLQPQQILATIAKTCNIDHPEMIKIKCCHAITEYKAISVFLMRDLCDYSYKEICKEISNLTLSRVASLCNQGFKLLTEDARYKNLLPKLLSAVRAA</sequence>
<protein>
    <submittedName>
        <fullName evidence="2">DnaA-like protein</fullName>
    </submittedName>
</protein>
<dbReference type="Proteomes" id="UP000253490">
    <property type="component" value="Unassembled WGS sequence"/>
</dbReference>
<dbReference type="InterPro" id="IPR002686">
    <property type="entry name" value="Transposase_17"/>
</dbReference>
<evidence type="ECO:0000313" key="3">
    <source>
        <dbReference type="Proteomes" id="UP000253490"/>
    </source>
</evidence>
<dbReference type="SUPFAM" id="SSF48295">
    <property type="entry name" value="TrpR-like"/>
    <property type="match status" value="1"/>
</dbReference>
<dbReference type="OrthoDB" id="9788881at2"/>
<evidence type="ECO:0000259" key="1">
    <source>
        <dbReference type="SMART" id="SM01321"/>
    </source>
</evidence>
<dbReference type="SUPFAM" id="SSF143422">
    <property type="entry name" value="Transposase IS200-like"/>
    <property type="match status" value="1"/>
</dbReference>
<feature type="domain" description="Transposase IS200-like" evidence="1">
    <location>
        <begin position="9"/>
        <end position="123"/>
    </location>
</feature>
<organism evidence="2 3">
    <name type="scientific">Alkalibaculum bacchi</name>
    <dbReference type="NCBI Taxonomy" id="645887"/>
    <lineage>
        <taxon>Bacteria</taxon>
        <taxon>Bacillati</taxon>
        <taxon>Bacillota</taxon>
        <taxon>Clostridia</taxon>
        <taxon>Eubacteriales</taxon>
        <taxon>Eubacteriaceae</taxon>
        <taxon>Alkalibaculum</taxon>
    </lineage>
</organism>
<dbReference type="PANTHER" id="PTHR34322:SF2">
    <property type="entry name" value="TRANSPOSASE IS200-LIKE DOMAIN-CONTAINING PROTEIN"/>
    <property type="match status" value="1"/>
</dbReference>
<evidence type="ECO:0000313" key="2">
    <source>
        <dbReference type="EMBL" id="RBP61044.1"/>
    </source>
</evidence>
<dbReference type="PANTHER" id="PTHR34322">
    <property type="entry name" value="TRANSPOSASE, Y1_TNP DOMAIN-CONTAINING"/>
    <property type="match status" value="1"/>
</dbReference>
<dbReference type="Pfam" id="PF01797">
    <property type="entry name" value="Y1_Tnp"/>
    <property type="match status" value="1"/>
</dbReference>
<dbReference type="GO" id="GO:0004803">
    <property type="term" value="F:transposase activity"/>
    <property type="evidence" value="ECO:0007669"/>
    <property type="project" value="InterPro"/>
</dbReference>
<dbReference type="AlphaFoldDB" id="A0A366I341"/>
<dbReference type="EMBL" id="QNRX01000015">
    <property type="protein sequence ID" value="RBP61044.1"/>
    <property type="molecule type" value="Genomic_DNA"/>
</dbReference>
<dbReference type="InterPro" id="IPR036515">
    <property type="entry name" value="Transposase_17_sf"/>
</dbReference>
<keyword evidence="3" id="KW-1185">Reference proteome</keyword>
<dbReference type="GO" id="GO:0006313">
    <property type="term" value="P:DNA transposition"/>
    <property type="evidence" value="ECO:0007669"/>
    <property type="project" value="InterPro"/>
</dbReference>
<gene>
    <name evidence="2" type="ORF">DES36_11543</name>
</gene>
<dbReference type="RefSeq" id="WP_113921258.1">
    <property type="nucleotide sequence ID" value="NZ_QNRX01000015.1"/>
</dbReference>
<dbReference type="Gene3D" id="3.30.70.1290">
    <property type="entry name" value="Transposase IS200-like"/>
    <property type="match status" value="1"/>
</dbReference>
<dbReference type="InterPro" id="IPR010921">
    <property type="entry name" value="Trp_repressor/repl_initiator"/>
</dbReference>
<comment type="caution">
    <text evidence="2">The sequence shown here is derived from an EMBL/GenBank/DDBJ whole genome shotgun (WGS) entry which is preliminary data.</text>
</comment>
<dbReference type="GO" id="GO:0043565">
    <property type="term" value="F:sequence-specific DNA binding"/>
    <property type="evidence" value="ECO:0007669"/>
    <property type="project" value="InterPro"/>
</dbReference>
<accession>A0A366I341</accession>
<reference evidence="2 3" key="1">
    <citation type="submission" date="2018-06" db="EMBL/GenBank/DDBJ databases">
        <title>Genomic Encyclopedia of Type Strains, Phase IV (KMG-IV): sequencing the most valuable type-strain genomes for metagenomic binning, comparative biology and taxonomic classification.</title>
        <authorList>
            <person name="Goeker M."/>
        </authorList>
    </citation>
    <scope>NUCLEOTIDE SEQUENCE [LARGE SCALE GENOMIC DNA]</scope>
    <source>
        <strain evidence="2 3">DSM 22112</strain>
    </source>
</reference>
<name>A0A366I341_9FIRM</name>
<dbReference type="SMART" id="SM01321">
    <property type="entry name" value="Y1_Tnp"/>
    <property type="match status" value="1"/>
</dbReference>